<dbReference type="EMBL" id="JAWQEG010005635">
    <property type="protein sequence ID" value="KAK3857332.1"/>
    <property type="molecule type" value="Genomic_DNA"/>
</dbReference>
<evidence type="ECO:0000313" key="3">
    <source>
        <dbReference type="Proteomes" id="UP001286313"/>
    </source>
</evidence>
<name>A0AAE1BUF5_PETCI</name>
<comment type="caution">
    <text evidence="2">The sequence shown here is derived from an EMBL/GenBank/DDBJ whole genome shotgun (WGS) entry which is preliminary data.</text>
</comment>
<gene>
    <name evidence="2" type="ORF">Pcinc_036412</name>
</gene>
<sequence>MLEGLQWQAAAAVVVSRKICEIQGRARKKDGVAESGRETLAKVVSVAAAAEVVTGCVCRDSNKDGVGAAVATGLPPPPPPEEHQSLEKLELPRVFERVGRQRCKWIKESEDDDAGGGEEEEEDN</sequence>
<dbReference type="Proteomes" id="UP001286313">
    <property type="component" value="Unassembled WGS sequence"/>
</dbReference>
<evidence type="ECO:0000313" key="2">
    <source>
        <dbReference type="EMBL" id="KAK3857332.1"/>
    </source>
</evidence>
<keyword evidence="3" id="KW-1185">Reference proteome</keyword>
<organism evidence="2 3">
    <name type="scientific">Petrolisthes cinctipes</name>
    <name type="common">Flat porcelain crab</name>
    <dbReference type="NCBI Taxonomy" id="88211"/>
    <lineage>
        <taxon>Eukaryota</taxon>
        <taxon>Metazoa</taxon>
        <taxon>Ecdysozoa</taxon>
        <taxon>Arthropoda</taxon>
        <taxon>Crustacea</taxon>
        <taxon>Multicrustacea</taxon>
        <taxon>Malacostraca</taxon>
        <taxon>Eumalacostraca</taxon>
        <taxon>Eucarida</taxon>
        <taxon>Decapoda</taxon>
        <taxon>Pleocyemata</taxon>
        <taxon>Anomura</taxon>
        <taxon>Galatheoidea</taxon>
        <taxon>Porcellanidae</taxon>
        <taxon>Petrolisthes</taxon>
    </lineage>
</organism>
<feature type="region of interest" description="Disordered" evidence="1">
    <location>
        <begin position="67"/>
        <end position="88"/>
    </location>
</feature>
<accession>A0AAE1BUF5</accession>
<dbReference type="AlphaFoldDB" id="A0AAE1BUF5"/>
<proteinExistence type="predicted"/>
<reference evidence="2" key="1">
    <citation type="submission" date="2023-10" db="EMBL/GenBank/DDBJ databases">
        <title>Genome assemblies of two species of porcelain crab, Petrolisthes cinctipes and Petrolisthes manimaculis (Anomura: Porcellanidae).</title>
        <authorList>
            <person name="Angst P."/>
        </authorList>
    </citation>
    <scope>NUCLEOTIDE SEQUENCE</scope>
    <source>
        <strain evidence="2">PB745_01</strain>
        <tissue evidence="2">Gill</tissue>
    </source>
</reference>
<evidence type="ECO:0000256" key="1">
    <source>
        <dbReference type="SAM" id="MobiDB-lite"/>
    </source>
</evidence>
<protein>
    <submittedName>
        <fullName evidence="2">Uncharacterized protein</fullName>
    </submittedName>
</protein>